<feature type="domain" description="OAR" evidence="11">
    <location>
        <begin position="201"/>
        <end position="214"/>
    </location>
</feature>
<evidence type="ECO:0000259" key="10">
    <source>
        <dbReference type="PROSITE" id="PS50071"/>
    </source>
</evidence>
<evidence type="ECO:0000256" key="4">
    <source>
        <dbReference type="ARBA" id="ARBA00023155"/>
    </source>
</evidence>
<dbReference type="PANTHER" id="PTHR46799">
    <property type="entry name" value="HOMEOBOX PROTEIN UNC-4 HOMOLOG"/>
    <property type="match status" value="1"/>
</dbReference>
<evidence type="ECO:0000313" key="12">
    <source>
        <dbReference type="Ensembl" id="ENSORLP00015018152.1"/>
    </source>
</evidence>
<dbReference type="Pfam" id="PF03826">
    <property type="entry name" value="OAR"/>
    <property type="match status" value="1"/>
</dbReference>
<dbReference type="SMART" id="SM00389">
    <property type="entry name" value="HOX"/>
    <property type="match status" value="1"/>
</dbReference>
<evidence type="ECO:0000256" key="7">
    <source>
        <dbReference type="PROSITE-ProRule" id="PRU00108"/>
    </source>
</evidence>
<evidence type="ECO:0000256" key="3">
    <source>
        <dbReference type="ARBA" id="ARBA00023125"/>
    </source>
</evidence>
<dbReference type="CDD" id="cd00086">
    <property type="entry name" value="homeodomain"/>
    <property type="match status" value="1"/>
</dbReference>
<dbReference type="InterPro" id="IPR001356">
    <property type="entry name" value="HD"/>
</dbReference>
<comment type="subcellular location">
    <subcellularLocation>
        <location evidence="1 7 8">Nucleus</location>
    </subcellularLocation>
</comment>
<evidence type="ECO:0000256" key="6">
    <source>
        <dbReference type="ARBA" id="ARBA00038351"/>
    </source>
</evidence>
<sequence length="257" mass="30224">EPGTAFSGWNPTHIRGSFEQFQSKTLLDWWKTMENVESFIHTLLWFLLSAWNEQRPVKQRRARANYSSWQLEELEKAFETTHYPDIFMREALALRLDLIEARVQVWFQNRRAKMRRQLKLQGQLERHPLKRDQDEAPSTLKQTEKWDRESWERQQEGLGYPWTEAPAAVLSVRKQPVTRRLGKWERPEGRERLSSEELRSCSIAKLRAKAREHKAEINSTVNMSGGDLQSQTPDKTGLCQEGHPAYKSLPKGEQQQL</sequence>
<evidence type="ECO:0000256" key="1">
    <source>
        <dbReference type="ARBA" id="ARBA00004123"/>
    </source>
</evidence>
<dbReference type="GO" id="GO:0005634">
    <property type="term" value="C:nucleus"/>
    <property type="evidence" value="ECO:0007669"/>
    <property type="project" value="UniProtKB-SubCell"/>
</dbReference>
<dbReference type="Pfam" id="PF00046">
    <property type="entry name" value="Homeodomain"/>
    <property type="match status" value="1"/>
</dbReference>
<feature type="region of interest" description="Disordered" evidence="9">
    <location>
        <begin position="124"/>
        <end position="149"/>
    </location>
</feature>
<evidence type="ECO:0000256" key="8">
    <source>
        <dbReference type="RuleBase" id="RU000682"/>
    </source>
</evidence>
<reference key="1">
    <citation type="journal article" date="2007" name="Nature">
        <title>The medaka draft genome and insights into vertebrate genome evolution.</title>
        <authorList>
            <person name="Kasahara M."/>
            <person name="Naruse K."/>
            <person name="Sasaki S."/>
            <person name="Nakatani Y."/>
            <person name="Qu W."/>
            <person name="Ahsan B."/>
            <person name="Yamada T."/>
            <person name="Nagayasu Y."/>
            <person name="Doi K."/>
            <person name="Kasai Y."/>
            <person name="Jindo T."/>
            <person name="Kobayashi D."/>
            <person name="Shimada A."/>
            <person name="Toyoda A."/>
            <person name="Kuroki Y."/>
            <person name="Fujiyama A."/>
            <person name="Sasaki T."/>
            <person name="Shimizu A."/>
            <person name="Asakawa S."/>
            <person name="Shimizu N."/>
            <person name="Hashimoto S."/>
            <person name="Yang J."/>
            <person name="Lee Y."/>
            <person name="Matsushima K."/>
            <person name="Sugano S."/>
            <person name="Sakaizumi M."/>
            <person name="Narita T."/>
            <person name="Ohishi K."/>
            <person name="Haga S."/>
            <person name="Ohta F."/>
            <person name="Nomoto H."/>
            <person name="Nogata K."/>
            <person name="Morishita T."/>
            <person name="Endo T."/>
            <person name="Shin-I T."/>
            <person name="Takeda H."/>
            <person name="Morishita S."/>
            <person name="Kohara Y."/>
        </authorList>
    </citation>
    <scope>NUCLEOTIDE SEQUENCE [LARGE SCALE GENOMIC DNA]</scope>
    <source>
        <strain>Hd-rR</strain>
    </source>
</reference>
<feature type="region of interest" description="Disordered" evidence="9">
    <location>
        <begin position="216"/>
        <end position="257"/>
    </location>
</feature>
<evidence type="ECO:0000256" key="9">
    <source>
        <dbReference type="SAM" id="MobiDB-lite"/>
    </source>
</evidence>
<comment type="similarity">
    <text evidence="6">Belongs to the paired homeobox family. Unc-4 subfamily.</text>
</comment>
<dbReference type="PANTHER" id="PTHR46799:SF2">
    <property type="entry name" value="HOMEOBOX DOMAIN-CONTAINING PROTEIN"/>
    <property type="match status" value="1"/>
</dbReference>
<organism evidence="12 13">
    <name type="scientific">Oryzias latipes</name>
    <name type="common">Japanese rice fish</name>
    <name type="synonym">Japanese killifish</name>
    <dbReference type="NCBI Taxonomy" id="8090"/>
    <lineage>
        <taxon>Eukaryota</taxon>
        <taxon>Metazoa</taxon>
        <taxon>Chordata</taxon>
        <taxon>Craniata</taxon>
        <taxon>Vertebrata</taxon>
        <taxon>Euteleostomi</taxon>
        <taxon>Actinopterygii</taxon>
        <taxon>Neopterygii</taxon>
        <taxon>Teleostei</taxon>
        <taxon>Neoteleostei</taxon>
        <taxon>Acanthomorphata</taxon>
        <taxon>Ovalentaria</taxon>
        <taxon>Atherinomorphae</taxon>
        <taxon>Beloniformes</taxon>
        <taxon>Adrianichthyidae</taxon>
        <taxon>Oryziinae</taxon>
        <taxon>Oryzias</taxon>
    </lineage>
</organism>
<dbReference type="PROSITE" id="PS50803">
    <property type="entry name" value="OAR"/>
    <property type="match status" value="1"/>
</dbReference>
<feature type="DNA-binding region" description="Homeobox" evidence="7">
    <location>
        <begin position="59"/>
        <end position="118"/>
    </location>
</feature>
<dbReference type="GO" id="GO:0000981">
    <property type="term" value="F:DNA-binding transcription factor activity, RNA polymerase II-specific"/>
    <property type="evidence" value="ECO:0007669"/>
    <property type="project" value="InterPro"/>
</dbReference>
<keyword evidence="2" id="KW-0217">Developmental protein</keyword>
<proteinExistence type="inferred from homology"/>
<reference evidence="12 13" key="2">
    <citation type="submission" date="2017-04" db="EMBL/GenBank/DDBJ databases">
        <title>CpG methylation of centromeres and impact of large insertions on vertebrate speciation.</title>
        <authorList>
            <person name="Ichikawa K."/>
            <person name="Yoshimura J."/>
            <person name="Morishita S."/>
        </authorList>
    </citation>
    <scope>NUCLEOTIDE SEQUENCE</scope>
    <source>
        <strain evidence="12 13">HSOK</strain>
    </source>
</reference>
<dbReference type="InterPro" id="IPR017970">
    <property type="entry name" value="Homeobox_CS"/>
</dbReference>
<evidence type="ECO:0000313" key="13">
    <source>
        <dbReference type="Proteomes" id="UP000265200"/>
    </source>
</evidence>
<dbReference type="AlphaFoldDB" id="A0A3P9IDM5"/>
<dbReference type="FunFam" id="1.10.10.60:FF:000304">
    <property type="entry name" value="Visual system homeobox"/>
    <property type="match status" value="1"/>
</dbReference>
<feature type="compositionally biased region" description="Polar residues" evidence="9">
    <location>
        <begin position="217"/>
        <end position="234"/>
    </location>
</feature>
<accession>A0A3P9IDM5</accession>
<dbReference type="SUPFAM" id="SSF46689">
    <property type="entry name" value="Homeodomain-like"/>
    <property type="match status" value="1"/>
</dbReference>
<name>A0A3P9IDM5_ORYLA</name>
<dbReference type="Ensembl" id="ENSORLT00015026785.1">
    <property type="protein sequence ID" value="ENSORLP00015018152.1"/>
    <property type="gene ID" value="ENSORLG00015019189.1"/>
</dbReference>
<dbReference type="Proteomes" id="UP000265200">
    <property type="component" value="Chromosome 8"/>
</dbReference>
<evidence type="ECO:0000256" key="2">
    <source>
        <dbReference type="ARBA" id="ARBA00022473"/>
    </source>
</evidence>
<dbReference type="Gene3D" id="1.10.10.60">
    <property type="entry name" value="Homeodomain-like"/>
    <property type="match status" value="1"/>
</dbReference>
<feature type="compositionally biased region" description="Basic and acidic residues" evidence="9">
    <location>
        <begin position="124"/>
        <end position="134"/>
    </location>
</feature>
<dbReference type="InterPro" id="IPR009057">
    <property type="entry name" value="Homeodomain-like_sf"/>
</dbReference>
<keyword evidence="5 7" id="KW-0539">Nucleus</keyword>
<keyword evidence="4 7" id="KW-0371">Homeobox</keyword>
<dbReference type="InterPro" id="IPR003654">
    <property type="entry name" value="OAR_dom"/>
</dbReference>
<feature type="domain" description="Homeobox" evidence="10">
    <location>
        <begin position="57"/>
        <end position="117"/>
    </location>
</feature>
<reference evidence="12" key="4">
    <citation type="submission" date="2025-09" db="UniProtKB">
        <authorList>
            <consortium name="Ensembl"/>
        </authorList>
    </citation>
    <scope>IDENTIFICATION</scope>
    <source>
        <strain evidence="12">HSOK</strain>
    </source>
</reference>
<dbReference type="GO" id="GO:0003677">
    <property type="term" value="F:DNA binding"/>
    <property type="evidence" value="ECO:0007669"/>
    <property type="project" value="UniProtKB-UniRule"/>
</dbReference>
<dbReference type="PROSITE" id="PS00027">
    <property type="entry name" value="HOMEOBOX_1"/>
    <property type="match status" value="1"/>
</dbReference>
<evidence type="ECO:0000256" key="5">
    <source>
        <dbReference type="ARBA" id="ARBA00023242"/>
    </source>
</evidence>
<protein>
    <submittedName>
        <fullName evidence="12">Uncharacterized protein</fullName>
    </submittedName>
</protein>
<keyword evidence="3 7" id="KW-0238">DNA-binding</keyword>
<evidence type="ECO:0000259" key="11">
    <source>
        <dbReference type="PROSITE" id="PS50803"/>
    </source>
</evidence>
<dbReference type="PROSITE" id="PS50071">
    <property type="entry name" value="HOMEOBOX_2"/>
    <property type="match status" value="1"/>
</dbReference>
<reference evidence="12" key="3">
    <citation type="submission" date="2025-08" db="UniProtKB">
        <authorList>
            <consortium name="Ensembl"/>
        </authorList>
    </citation>
    <scope>IDENTIFICATION</scope>
    <source>
        <strain evidence="12">HSOK</strain>
    </source>
</reference>